<dbReference type="OrthoDB" id="5289240at2"/>
<dbReference type="Gene3D" id="3.10.450.490">
    <property type="match status" value="1"/>
</dbReference>
<reference evidence="10 12" key="1">
    <citation type="submission" date="2018-11" db="EMBL/GenBank/DDBJ databases">
        <title>Proposal to divide the Flavobacteriaceae and reorganize its genera based on Amino Acid Identity values calculated from whole genome sequences.</title>
        <authorList>
            <person name="Nicholson A.C."/>
            <person name="Gulvik C.A."/>
            <person name="Whitney A.M."/>
            <person name="Humrighouse B.W."/>
            <person name="Bell M."/>
            <person name="Holmes B."/>
            <person name="Steigerwalt A."/>
            <person name="Villarma A."/>
            <person name="Sheth M."/>
            <person name="Batra D."/>
            <person name="Pryor J."/>
            <person name="Bernardet J.-F."/>
            <person name="Hugo C."/>
            <person name="Kampfer P."/>
            <person name="Newman J."/>
            <person name="Mcquiston J.R."/>
        </authorList>
    </citation>
    <scope>NUCLEOTIDE SEQUENCE [LARGE SCALE GENOMIC DNA]</scope>
    <source>
        <strain evidence="10 12">DSM 15235</strain>
    </source>
</reference>
<dbReference type="Pfam" id="PF07504">
    <property type="entry name" value="FTP"/>
    <property type="match status" value="1"/>
</dbReference>
<accession>A0A3N0W4A6</accession>
<keyword evidence="1" id="KW-0645">Protease</keyword>
<evidence type="ECO:0000256" key="2">
    <source>
        <dbReference type="ARBA" id="ARBA00022723"/>
    </source>
</evidence>
<dbReference type="InterPro" id="IPR001842">
    <property type="entry name" value="Peptidase_M36"/>
</dbReference>
<dbReference type="GO" id="GO:0008270">
    <property type="term" value="F:zinc ion binding"/>
    <property type="evidence" value="ECO:0007669"/>
    <property type="project" value="InterPro"/>
</dbReference>
<dbReference type="InterPro" id="IPR011096">
    <property type="entry name" value="FTP_domain"/>
</dbReference>
<evidence type="ECO:0000256" key="6">
    <source>
        <dbReference type="ARBA" id="ARBA00023049"/>
    </source>
</evidence>
<evidence type="ECO:0000259" key="8">
    <source>
        <dbReference type="Pfam" id="PF07504"/>
    </source>
</evidence>
<name>A0A3N0W4A6_9FLAO</name>
<dbReference type="Gene3D" id="3.10.450.40">
    <property type="match status" value="1"/>
</dbReference>
<dbReference type="AlphaFoldDB" id="A0A3N0W4A6"/>
<feature type="signal peptide" evidence="7">
    <location>
        <begin position="1"/>
        <end position="21"/>
    </location>
</feature>
<keyword evidence="4" id="KW-0378">Hydrolase</keyword>
<dbReference type="Pfam" id="PF18962">
    <property type="entry name" value="Por_Secre_tail"/>
    <property type="match status" value="1"/>
</dbReference>
<dbReference type="SUPFAM" id="SSF55486">
    <property type="entry name" value="Metalloproteases ('zincins'), catalytic domain"/>
    <property type="match status" value="1"/>
</dbReference>
<protein>
    <submittedName>
        <fullName evidence="11">Secreted protein (Por secretion system target)</fullName>
    </submittedName>
    <submittedName>
        <fullName evidence="10">T9SS C-terminal target domain-containing protein</fullName>
    </submittedName>
</protein>
<keyword evidence="5" id="KW-0862">Zinc</keyword>
<sequence length="618" mass="68125">MKLKINTLILGAVLSCSGLLAQESSLETPAKRWISENSRNLGIQNFSELKLNFVRKGNSGETLRFQQMIKDVPVYQSEIVIHFNKAGRITYTGTESFKKEVKEISTVPSFSSSEALKKAHIASKSKGAITHEENKLYVYITEQGDTKLVYRVITNSFENPGDWETIIDAQTGEVISVKDVSFKHKDKDHEKEPVKKNKKEAETKKTALATGSGYIFNPDPLSKMQVAYGGQYVDGSDATNASLDAARTLVTIPELELAAGVYKLKGTYVEIAELEAPAKGLFTQASNQFLFNRNDDGFEAVNGYWHLDNSLRYINATLGILCKPTQNGGVLRFDAHGFNGSDNSHYVGSTQILAFGEGGVDDAEDADVVLHELGHGIHDWLTNGNLSQVNGLSEGCGDYWAQSYSRSLNQWQSGDAAYNWMFNWDGHNSFWAGRITNYTATYPGGLTGSIHTDGQIWASALMRIYNQIGREKTDRAFLEGLSLTTSNTNQQNAAIAFRQAAIDMLGQFGFTCGDIAIITQEFTNTGYVLPAYNCELSVNETSKKDLIAIYPNPVSDILNISVKISKDEKVEIYNMEGRKVLETTIGKGKNTVNVTNLPTGNYILSIKGINVSSKFVKK</sequence>
<evidence type="ECO:0000313" key="12">
    <source>
        <dbReference type="Proteomes" id="UP000269375"/>
    </source>
</evidence>
<evidence type="ECO:0000313" key="10">
    <source>
        <dbReference type="EMBL" id="ROH99906.1"/>
    </source>
</evidence>
<evidence type="ECO:0000256" key="7">
    <source>
        <dbReference type="SAM" id="SignalP"/>
    </source>
</evidence>
<reference evidence="11 13" key="2">
    <citation type="submission" date="2019-03" db="EMBL/GenBank/DDBJ databases">
        <title>Genomic Encyclopedia of Archaeal and Bacterial Type Strains, Phase II (KMG-II): from individual species to whole genera.</title>
        <authorList>
            <person name="Goeker M."/>
        </authorList>
    </citation>
    <scope>NUCLEOTIDE SEQUENCE [LARGE SCALE GENOMIC DNA]</scope>
    <source>
        <strain evidence="11 13">DSM 15235</strain>
    </source>
</reference>
<dbReference type="PROSITE" id="PS51257">
    <property type="entry name" value="PROKAR_LIPOPROTEIN"/>
    <property type="match status" value="1"/>
</dbReference>
<dbReference type="Proteomes" id="UP000295709">
    <property type="component" value="Unassembled WGS sequence"/>
</dbReference>
<evidence type="ECO:0000313" key="11">
    <source>
        <dbReference type="EMBL" id="TDX95161.1"/>
    </source>
</evidence>
<dbReference type="GO" id="GO:0006508">
    <property type="term" value="P:proteolysis"/>
    <property type="evidence" value="ECO:0007669"/>
    <property type="project" value="UniProtKB-KW"/>
</dbReference>
<organism evidence="10 12">
    <name type="scientific">Chryseobacterium daecheongense</name>
    <dbReference type="NCBI Taxonomy" id="192389"/>
    <lineage>
        <taxon>Bacteria</taxon>
        <taxon>Pseudomonadati</taxon>
        <taxon>Bacteroidota</taxon>
        <taxon>Flavobacteriia</taxon>
        <taxon>Flavobacteriales</taxon>
        <taxon>Weeksellaceae</taxon>
        <taxon>Chryseobacterium group</taxon>
        <taxon>Chryseobacterium</taxon>
    </lineage>
</organism>
<dbReference type="EMBL" id="RJTX01000001">
    <property type="protein sequence ID" value="ROH99906.1"/>
    <property type="molecule type" value="Genomic_DNA"/>
</dbReference>
<feature type="domain" description="FTP" evidence="8">
    <location>
        <begin position="63"/>
        <end position="90"/>
    </location>
</feature>
<dbReference type="GO" id="GO:0005615">
    <property type="term" value="C:extracellular space"/>
    <property type="evidence" value="ECO:0007669"/>
    <property type="project" value="InterPro"/>
</dbReference>
<keyword evidence="6" id="KW-0482">Metalloprotease</keyword>
<dbReference type="PANTHER" id="PTHR33794:SF1">
    <property type="entry name" value="BACILLOLYSIN"/>
    <property type="match status" value="1"/>
</dbReference>
<keyword evidence="2" id="KW-0479">Metal-binding</keyword>
<dbReference type="Pfam" id="PF02128">
    <property type="entry name" value="Peptidase_M36"/>
    <property type="match status" value="1"/>
</dbReference>
<evidence type="ECO:0000256" key="1">
    <source>
        <dbReference type="ARBA" id="ARBA00022670"/>
    </source>
</evidence>
<evidence type="ECO:0000256" key="4">
    <source>
        <dbReference type="ARBA" id="ARBA00022801"/>
    </source>
</evidence>
<dbReference type="NCBIfam" id="TIGR04183">
    <property type="entry name" value="Por_Secre_tail"/>
    <property type="match status" value="1"/>
</dbReference>
<gene>
    <name evidence="11" type="ORF">BCF50_0937</name>
    <name evidence="10" type="ORF">EGI05_03185</name>
</gene>
<dbReference type="Proteomes" id="UP000269375">
    <property type="component" value="Unassembled WGS sequence"/>
</dbReference>
<evidence type="ECO:0000256" key="3">
    <source>
        <dbReference type="ARBA" id="ARBA00022729"/>
    </source>
</evidence>
<dbReference type="PANTHER" id="PTHR33794">
    <property type="entry name" value="BACILLOLYSIN"/>
    <property type="match status" value="1"/>
</dbReference>
<evidence type="ECO:0000313" key="13">
    <source>
        <dbReference type="Proteomes" id="UP000295709"/>
    </source>
</evidence>
<evidence type="ECO:0000259" key="9">
    <source>
        <dbReference type="Pfam" id="PF18962"/>
    </source>
</evidence>
<dbReference type="EMBL" id="SOQW01000001">
    <property type="protein sequence ID" value="TDX95161.1"/>
    <property type="molecule type" value="Genomic_DNA"/>
</dbReference>
<comment type="caution">
    <text evidence="10">The sequence shown here is derived from an EMBL/GenBank/DDBJ whole genome shotgun (WGS) entry which is preliminary data.</text>
</comment>
<feature type="chain" id="PRO_5018054555" evidence="7">
    <location>
        <begin position="22"/>
        <end position="618"/>
    </location>
</feature>
<keyword evidence="13" id="KW-1185">Reference proteome</keyword>
<keyword evidence="3 7" id="KW-0732">Signal</keyword>
<dbReference type="InterPro" id="IPR050728">
    <property type="entry name" value="Zinc_Metalloprotease_M4"/>
</dbReference>
<dbReference type="RefSeq" id="WP_123261613.1">
    <property type="nucleotide sequence ID" value="NZ_RJTX01000001.1"/>
</dbReference>
<feature type="domain" description="Secretion system C-terminal sorting" evidence="9">
    <location>
        <begin position="549"/>
        <end position="614"/>
    </location>
</feature>
<dbReference type="InterPro" id="IPR026444">
    <property type="entry name" value="Secre_tail"/>
</dbReference>
<proteinExistence type="predicted"/>
<dbReference type="GO" id="GO:0004222">
    <property type="term" value="F:metalloendopeptidase activity"/>
    <property type="evidence" value="ECO:0007669"/>
    <property type="project" value="InterPro"/>
</dbReference>
<evidence type="ECO:0000256" key="5">
    <source>
        <dbReference type="ARBA" id="ARBA00022833"/>
    </source>
</evidence>